<dbReference type="SUPFAM" id="SSF81383">
    <property type="entry name" value="F-box domain"/>
    <property type="match status" value="1"/>
</dbReference>
<reference evidence="2" key="1">
    <citation type="submission" date="2022-11" db="UniProtKB">
        <authorList>
            <consortium name="WormBaseParasite"/>
        </authorList>
    </citation>
    <scope>IDENTIFICATION</scope>
</reference>
<dbReference type="Proteomes" id="UP000887574">
    <property type="component" value="Unplaced"/>
</dbReference>
<dbReference type="AlphaFoldDB" id="A0A915DAB8"/>
<evidence type="ECO:0000313" key="2">
    <source>
        <dbReference type="WBParaSite" id="jg1781"/>
    </source>
</evidence>
<dbReference type="Gene3D" id="3.80.10.10">
    <property type="entry name" value="Ribonuclease Inhibitor"/>
    <property type="match status" value="1"/>
</dbReference>
<dbReference type="InterPro" id="IPR032675">
    <property type="entry name" value="LRR_dom_sf"/>
</dbReference>
<dbReference type="WBParaSite" id="jg1781">
    <property type="protein sequence ID" value="jg1781"/>
    <property type="gene ID" value="jg1781"/>
</dbReference>
<proteinExistence type="predicted"/>
<accession>A0A915DAB8</accession>
<keyword evidence="1" id="KW-1185">Reference proteome</keyword>
<dbReference type="InterPro" id="IPR036047">
    <property type="entry name" value="F-box-like_dom_sf"/>
</dbReference>
<evidence type="ECO:0000313" key="1">
    <source>
        <dbReference type="Proteomes" id="UP000887574"/>
    </source>
</evidence>
<dbReference type="SUPFAM" id="SSF52047">
    <property type="entry name" value="RNI-like"/>
    <property type="match status" value="1"/>
</dbReference>
<protein>
    <submittedName>
        <fullName evidence="2">F-box domain-containing protein</fullName>
    </submittedName>
</protein>
<organism evidence="1 2">
    <name type="scientific">Ditylenchus dipsaci</name>
    <dbReference type="NCBI Taxonomy" id="166011"/>
    <lineage>
        <taxon>Eukaryota</taxon>
        <taxon>Metazoa</taxon>
        <taxon>Ecdysozoa</taxon>
        <taxon>Nematoda</taxon>
        <taxon>Chromadorea</taxon>
        <taxon>Rhabditida</taxon>
        <taxon>Tylenchina</taxon>
        <taxon>Tylenchomorpha</taxon>
        <taxon>Sphaerularioidea</taxon>
        <taxon>Anguinidae</taxon>
        <taxon>Anguininae</taxon>
        <taxon>Ditylenchus</taxon>
    </lineage>
</organism>
<name>A0A915DAB8_9BILA</name>
<sequence>MTNAVIRKRAIPAAANECSPAKKMCMSKGTHTPAKGPVGFKSLHYDLTIDIFHLLDYETKVRAEEVCCRWRNVLLTHSWRQMTSLNSSFFPSLSKNFPYSEIEGLQRLVIKTKSALQIPSLSHIKKLSHLRINCKKFLTDPLLESIGQLSELKRLSLLQCETEVDHFTQEGMLQLTNLKQLVQFSVNGNKHLTDFVLKEIAKKQFSTVKQQELIIRKCHSITEDSLLFVLDTCKQPLHLNINCCERATVHTFEAIMRKLGPNSTYSKSEPGQTVLELIWYGLSLKWKSIGMEE</sequence>